<dbReference type="EC" id="2.7.13.3" evidence="2"/>
<dbReference type="SUPFAM" id="SSF63829">
    <property type="entry name" value="Calcium-dependent phosphotriesterase"/>
    <property type="match status" value="1"/>
</dbReference>
<keyword evidence="5" id="KW-0902">Two-component regulatory system</keyword>
<evidence type="ECO:0000313" key="9">
    <source>
        <dbReference type="EMBL" id="NER18329.1"/>
    </source>
</evidence>
<evidence type="ECO:0000259" key="8">
    <source>
        <dbReference type="Pfam" id="PF02518"/>
    </source>
</evidence>
<dbReference type="Gene3D" id="2.130.10.10">
    <property type="entry name" value="YVTN repeat-like/Quinoprotein amine dehydrogenase"/>
    <property type="match status" value="3"/>
</dbReference>
<dbReference type="InterPro" id="IPR050482">
    <property type="entry name" value="Sensor_HK_TwoCompSys"/>
</dbReference>
<dbReference type="Pfam" id="PF07494">
    <property type="entry name" value="Reg_prop"/>
    <property type="match status" value="3"/>
</dbReference>
<name>A0A6M0CR38_9FLAO</name>
<dbReference type="InterPro" id="IPR011110">
    <property type="entry name" value="Reg_prop"/>
</dbReference>
<keyword evidence="10" id="KW-1185">Reference proteome</keyword>
<dbReference type="InterPro" id="IPR015943">
    <property type="entry name" value="WD40/YVTN_repeat-like_dom_sf"/>
</dbReference>
<sequence length="948" mass="108327">MRHLIYPFLFSFFIVFSQEKGIHYTTADGLPHDITYGIYQDTEGYLWIGTDNGLAKFDGQKFKVFTTNEGLRTNYVIDIAQNENGTLGIASWGGGVHLIKNDSVLLPKIPNDSLEKINNIDFHKEMILVENSSGNYVYHKTNGGYHRETLIAKMANDGKYILERPEDFERPNGKIGTLDGKMVLFNGSYFVEFNDEKLYGIYSVDVDRKTTELFPFLNDKIIHSVSKVGLNEFVASQRDTVYFFNRESIEHTEVIPTGGRIIKKIIKTRDNEYLLLTKGGNGFKRAFHYNLVKDTTVDLSIGLSISAPISDILKDHEGNVWLTTHGDGVYCVINQDVDFTYLDDSHLRDATNIKGIVELNGEIFVLTANHLFSFRNFEKESEINLKGMGKHLLKLDGDKISINFLGKGSNSGHPFLIENQSYKSFMVDSLDYIIQADSLKIPSLKTKAIYENRILFDAVFFRDTLWFATSTGPSYYDYKTNSLINKTINGKTLSSKQIKKFLKQNDSLWIATTKGLDLLFENRLKSFTTKNGLIDNQVNTLLIDHRKDLWIGTQKGISILKENKCVNITEATGLLSPYVETLLEDSDHNIWIGGNKGVTIINNKTRLKLQSPPRLIIEQMKNSFSYNVISYNRSNSLVTEYQIDNETWTRVLEKKGVLDFSKLGTGDHSFKLRAKKQDGAWKYSKSYTFSVTLPWQKDWRYILLLTSIVFIGVITIVSKQLQKTKQRNKSLQLTIERKEELEKELSNVRENVARDFHDDLGNRLARISIFSNLLSANNNDIDEGDQELIGQINTDADYLYKGTRDFIFSLKSESDYLEEVITYLSDFGEDYFRQFNIDFVVNKRIAKNTKLPYYWSKQLIFIFKEAMTNVAKHAKCSKIELSFSFKSDRLIIKCEDNGIGIHEELLGSSRGINNMKRRANKIGGELLIHSLKEKGTSVTFNGKTTLVV</sequence>
<reference evidence="9 10" key="1">
    <citation type="submission" date="2020-01" db="EMBL/GenBank/DDBJ databases">
        <title>Spongiivirga citrea KCTC 32990T.</title>
        <authorList>
            <person name="Wang G."/>
        </authorList>
    </citation>
    <scope>NUCLEOTIDE SEQUENCE [LARGE SCALE GENOMIC DNA]</scope>
    <source>
        <strain evidence="9 10">KCTC 32990</strain>
    </source>
</reference>
<keyword evidence="7" id="KW-1133">Transmembrane helix</keyword>
<dbReference type="PANTHER" id="PTHR24421">
    <property type="entry name" value="NITRATE/NITRITE SENSOR PROTEIN NARX-RELATED"/>
    <property type="match status" value="1"/>
</dbReference>
<dbReference type="InterPro" id="IPR003594">
    <property type="entry name" value="HATPase_dom"/>
</dbReference>
<evidence type="ECO:0000256" key="2">
    <source>
        <dbReference type="ARBA" id="ARBA00012438"/>
    </source>
</evidence>
<evidence type="ECO:0000256" key="4">
    <source>
        <dbReference type="ARBA" id="ARBA00022777"/>
    </source>
</evidence>
<dbReference type="InterPro" id="IPR036890">
    <property type="entry name" value="HATPase_C_sf"/>
</dbReference>
<dbReference type="CDD" id="cd16917">
    <property type="entry name" value="HATPase_UhpB-NarQ-NarX-like"/>
    <property type="match status" value="1"/>
</dbReference>
<dbReference type="GO" id="GO:0004673">
    <property type="term" value="F:protein histidine kinase activity"/>
    <property type="evidence" value="ECO:0007669"/>
    <property type="project" value="UniProtKB-EC"/>
</dbReference>
<dbReference type="Gene3D" id="3.30.565.10">
    <property type="entry name" value="Histidine kinase-like ATPase, C-terminal domain"/>
    <property type="match status" value="1"/>
</dbReference>
<comment type="caution">
    <text evidence="9">The sequence shown here is derived from an EMBL/GenBank/DDBJ whole genome shotgun (WGS) entry which is preliminary data.</text>
</comment>
<organism evidence="9 10">
    <name type="scientific">Spongiivirga citrea</name>
    <dbReference type="NCBI Taxonomy" id="1481457"/>
    <lineage>
        <taxon>Bacteria</taxon>
        <taxon>Pseudomonadati</taxon>
        <taxon>Bacteroidota</taxon>
        <taxon>Flavobacteriia</taxon>
        <taxon>Flavobacteriales</taxon>
        <taxon>Flavobacteriaceae</taxon>
        <taxon>Spongiivirga</taxon>
    </lineage>
</organism>
<evidence type="ECO:0000256" key="6">
    <source>
        <dbReference type="SAM" id="Coils"/>
    </source>
</evidence>
<evidence type="ECO:0000256" key="3">
    <source>
        <dbReference type="ARBA" id="ARBA00022679"/>
    </source>
</evidence>
<comment type="catalytic activity">
    <reaction evidence="1">
        <text>ATP + protein L-histidine = ADP + protein N-phospho-L-histidine.</text>
        <dbReference type="EC" id="2.7.13.3"/>
    </reaction>
</comment>
<protein>
    <recommendedName>
        <fullName evidence="2">histidine kinase</fullName>
        <ecNumber evidence="2">2.7.13.3</ecNumber>
    </recommendedName>
</protein>
<dbReference type="SUPFAM" id="SSF55874">
    <property type="entry name" value="ATPase domain of HSP90 chaperone/DNA topoisomerase II/histidine kinase"/>
    <property type="match status" value="1"/>
</dbReference>
<gene>
    <name evidence="9" type="ORF">GWK10_13995</name>
</gene>
<keyword evidence="7" id="KW-0472">Membrane</keyword>
<dbReference type="AlphaFoldDB" id="A0A6M0CR38"/>
<evidence type="ECO:0000256" key="5">
    <source>
        <dbReference type="ARBA" id="ARBA00023012"/>
    </source>
</evidence>
<dbReference type="Proteomes" id="UP000474296">
    <property type="component" value="Unassembled WGS sequence"/>
</dbReference>
<dbReference type="PANTHER" id="PTHR24421:SF10">
    <property type="entry name" value="NITRATE_NITRITE SENSOR PROTEIN NARQ"/>
    <property type="match status" value="1"/>
</dbReference>
<feature type="transmembrane region" description="Helical" evidence="7">
    <location>
        <begin position="699"/>
        <end position="717"/>
    </location>
</feature>
<dbReference type="Pfam" id="PF02518">
    <property type="entry name" value="HATPase_c"/>
    <property type="match status" value="1"/>
</dbReference>
<proteinExistence type="predicted"/>
<evidence type="ECO:0000256" key="7">
    <source>
        <dbReference type="SAM" id="Phobius"/>
    </source>
</evidence>
<feature type="domain" description="Histidine kinase/HSP90-like ATPase" evidence="8">
    <location>
        <begin position="858"/>
        <end position="940"/>
    </location>
</feature>
<dbReference type="GO" id="GO:0000160">
    <property type="term" value="P:phosphorelay signal transduction system"/>
    <property type="evidence" value="ECO:0007669"/>
    <property type="project" value="UniProtKB-KW"/>
</dbReference>
<keyword evidence="6" id="KW-0175">Coiled coil</keyword>
<keyword evidence="3" id="KW-0808">Transferase</keyword>
<feature type="coiled-coil region" evidence="6">
    <location>
        <begin position="721"/>
        <end position="758"/>
    </location>
</feature>
<keyword evidence="4" id="KW-0418">Kinase</keyword>
<accession>A0A6M0CR38</accession>
<dbReference type="EMBL" id="JAABOQ010000005">
    <property type="protein sequence ID" value="NER18329.1"/>
    <property type="molecule type" value="Genomic_DNA"/>
</dbReference>
<keyword evidence="7" id="KW-0812">Transmembrane</keyword>
<evidence type="ECO:0000256" key="1">
    <source>
        <dbReference type="ARBA" id="ARBA00000085"/>
    </source>
</evidence>
<evidence type="ECO:0000313" key="10">
    <source>
        <dbReference type="Proteomes" id="UP000474296"/>
    </source>
</evidence>
<dbReference type="RefSeq" id="WP_164033002.1">
    <property type="nucleotide sequence ID" value="NZ_JAABOQ010000005.1"/>
</dbReference>